<comment type="subcellular location">
    <subcellularLocation>
        <location evidence="1">Nucleus</location>
    </subcellularLocation>
</comment>
<evidence type="ECO:0000313" key="15">
    <source>
        <dbReference type="EMBL" id="CAK9165204.1"/>
    </source>
</evidence>
<dbReference type="InterPro" id="IPR038718">
    <property type="entry name" value="SNF2-like_sf"/>
</dbReference>
<dbReference type="GO" id="GO:0016787">
    <property type="term" value="F:hydrolase activity"/>
    <property type="evidence" value="ECO:0007669"/>
    <property type="project" value="UniProtKB-KW"/>
</dbReference>
<dbReference type="PROSITE" id="PS50016">
    <property type="entry name" value="ZF_PHD_2"/>
    <property type="match status" value="1"/>
</dbReference>
<name>A0ABC8T7F6_9AQUA</name>
<dbReference type="Proteomes" id="UP001642360">
    <property type="component" value="Unassembled WGS sequence"/>
</dbReference>
<dbReference type="SUPFAM" id="SSF52540">
    <property type="entry name" value="P-loop containing nucleoside triphosphate hydrolases"/>
    <property type="match status" value="2"/>
</dbReference>
<dbReference type="InterPro" id="IPR000330">
    <property type="entry name" value="SNF2_N"/>
</dbReference>
<dbReference type="SMART" id="SM00249">
    <property type="entry name" value="PHD"/>
    <property type="match status" value="1"/>
</dbReference>
<evidence type="ECO:0000256" key="11">
    <source>
        <dbReference type="SAM" id="MobiDB-lite"/>
    </source>
</evidence>
<dbReference type="Gene3D" id="2.40.50.40">
    <property type="match status" value="2"/>
</dbReference>
<accession>A0ABC8T7F6</accession>
<evidence type="ECO:0000256" key="3">
    <source>
        <dbReference type="ARBA" id="ARBA00022737"/>
    </source>
</evidence>
<dbReference type="CDD" id="cd18793">
    <property type="entry name" value="SF2_C_SNF"/>
    <property type="match status" value="1"/>
</dbReference>
<feature type="compositionally biased region" description="Basic and acidic residues" evidence="11">
    <location>
        <begin position="33"/>
        <end position="42"/>
    </location>
</feature>
<dbReference type="InterPro" id="IPR019786">
    <property type="entry name" value="Zinc_finger_PHD-type_CS"/>
</dbReference>
<dbReference type="InterPro" id="IPR011011">
    <property type="entry name" value="Znf_FYVE_PHD"/>
</dbReference>
<feature type="domain" description="Chromo" evidence="12">
    <location>
        <begin position="116"/>
        <end position="184"/>
    </location>
</feature>
<evidence type="ECO:0000256" key="5">
    <source>
        <dbReference type="ARBA" id="ARBA00022771"/>
    </source>
</evidence>
<sequence>MSLIIQCSGLHMLDLVRGKDRSELQASATTGLADKKSDDSAPSKETPLNSKMDDHENVCVICKLGGKLLCCDGKSCKGSYHLSCLDPALDDVPPGVWHCFWCVKKKIESGVHSVSDGVESIWDAKEVEVSDAKGLQKQKQYFVKYQGLAHIHNQWVPETQLLLEAPSLISKYNRKNQGYYCALPTPQVTKWNAEWTVPHRLLRKRMLRFPKQQQKYHSGQAGEFSDNHCEWLVKWCGLDYKHATWELENVSFLPTPRGQDLVREYDNRREKAKRAGLTVDKVPLQTLSSSLKTKKEFLILPKLPVVGSPEIDSNHLNSVNKLREHWHKNKNVVVIDDQDRVMKVILFIQSLPNVYQPFLIIATSNALPSWEAEFLRLAPSVDVVIYSGNRDTRRSIRTLEFYEEGGNTMFQVLLSPPEAVVEDLEMLECLRWEAVIIDECQRPRISAHFEQFKMLATDTRFLLLNGQVKDSMAEYLNLLSLLDCRGDLDSSNVSNSESNDHLSKLKERLSQFIAYDCKTDSSRFLEFWVPVQISNMQLEKYCATLLSNSIPLCSCSKNDPVGAVRDILISTRKCCDHPYILDPSLVLLTKGLSEAELLDFGIKASGKLHLLDTILSEMKNRQLRVLILFQSIGGSGRNSIGDILDDFLRQRFGPDSYERVDAGVVPSKKQAALNNFNRESGRFVFLLENRACLPSIKLSSVDAIIIYGSDWNPMNDIRALHRITIDSQFEQIKILRLYSSCTVEEKILTLAKQDQFLDSNLQNVSRSASDILLMWGASYLFDKLDEFHSGNTPASSTNISSEQSLMHDAVKEVLAILSQNGNDNDLSNSMILKVQHSGGPHRTNLPLPGELKVQSTDGEQPNFFWTKLLHGRNPQWKYLSLPTQRSRKRVQYYEQSPKKPEVETDEVGKKRKKLVSNCIDPTSPKPGVEEGEVAMDKGAFEAFQNFAGTSGIPADNGAQSVTGTSGVFTNPLHPKHTSRPLFSGDNSLLTEAHMVQSEERTLSDAQGSLHLLLKPEISRLCEILNLSVCIPHTPP</sequence>
<dbReference type="InterPro" id="IPR001650">
    <property type="entry name" value="Helicase_C-like"/>
</dbReference>
<protein>
    <recommendedName>
        <fullName evidence="17">Helicase protein MOM1</fullName>
    </recommendedName>
</protein>
<comment type="caution">
    <text evidence="15">The sequence shown here is derived from an EMBL/GenBank/DDBJ whole genome shotgun (WGS) entry which is preliminary data.</text>
</comment>
<keyword evidence="8" id="KW-0067">ATP-binding</keyword>
<evidence type="ECO:0000259" key="14">
    <source>
        <dbReference type="PROSITE" id="PS51194"/>
    </source>
</evidence>
<dbReference type="PROSITE" id="PS01359">
    <property type="entry name" value="ZF_PHD_1"/>
    <property type="match status" value="1"/>
</dbReference>
<dbReference type="GO" id="GO:0005524">
    <property type="term" value="F:ATP binding"/>
    <property type="evidence" value="ECO:0007669"/>
    <property type="project" value="UniProtKB-KW"/>
</dbReference>
<dbReference type="InterPro" id="IPR023780">
    <property type="entry name" value="Chromo_domain"/>
</dbReference>
<dbReference type="Pfam" id="PF00271">
    <property type="entry name" value="Helicase_C"/>
    <property type="match status" value="1"/>
</dbReference>
<keyword evidence="7" id="KW-0862">Zinc</keyword>
<gene>
    <name evidence="15" type="ORF">ILEXP_LOCUS34361</name>
</gene>
<dbReference type="InterPro" id="IPR019787">
    <property type="entry name" value="Znf_PHD-finger"/>
</dbReference>
<keyword evidence="5 10" id="KW-0863">Zinc-finger</keyword>
<dbReference type="InterPro" id="IPR049730">
    <property type="entry name" value="SNF2/RAD54-like_C"/>
</dbReference>
<dbReference type="Gene3D" id="3.40.50.300">
    <property type="entry name" value="P-loop containing nucleotide triphosphate hydrolases"/>
    <property type="match status" value="1"/>
</dbReference>
<dbReference type="PROSITE" id="PS50013">
    <property type="entry name" value="CHROMO_2"/>
    <property type="match status" value="2"/>
</dbReference>
<dbReference type="PROSITE" id="PS51194">
    <property type="entry name" value="HELICASE_CTER"/>
    <property type="match status" value="1"/>
</dbReference>
<keyword evidence="6" id="KW-0378">Hydrolase</keyword>
<dbReference type="Gene3D" id="3.30.40.10">
    <property type="entry name" value="Zinc/RING finger domain, C3HC4 (zinc finger)"/>
    <property type="match status" value="1"/>
</dbReference>
<dbReference type="PANTHER" id="PTHR45623">
    <property type="entry name" value="CHROMODOMAIN-HELICASE-DNA-BINDING PROTEIN 3-RELATED-RELATED"/>
    <property type="match status" value="1"/>
</dbReference>
<evidence type="ECO:0000256" key="1">
    <source>
        <dbReference type="ARBA" id="ARBA00004123"/>
    </source>
</evidence>
<dbReference type="SMART" id="SM00298">
    <property type="entry name" value="CHROMO"/>
    <property type="match status" value="2"/>
</dbReference>
<evidence type="ECO:0000256" key="2">
    <source>
        <dbReference type="ARBA" id="ARBA00022723"/>
    </source>
</evidence>
<dbReference type="AlphaFoldDB" id="A0ABC8T7F6"/>
<dbReference type="InterPro" id="IPR001965">
    <property type="entry name" value="Znf_PHD"/>
</dbReference>
<keyword evidence="9" id="KW-0539">Nucleus</keyword>
<evidence type="ECO:0008006" key="17">
    <source>
        <dbReference type="Google" id="ProtNLM"/>
    </source>
</evidence>
<feature type="domain" description="PHD-type" evidence="13">
    <location>
        <begin position="56"/>
        <end position="105"/>
    </location>
</feature>
<keyword evidence="3" id="KW-0677">Repeat</keyword>
<evidence type="ECO:0000256" key="4">
    <source>
        <dbReference type="ARBA" id="ARBA00022741"/>
    </source>
</evidence>
<keyword evidence="4" id="KW-0547">Nucleotide-binding</keyword>
<dbReference type="InterPro" id="IPR000953">
    <property type="entry name" value="Chromo/chromo_shadow_dom"/>
</dbReference>
<keyword evidence="2" id="KW-0479">Metal-binding</keyword>
<dbReference type="Gene3D" id="3.40.50.10810">
    <property type="entry name" value="Tandem AAA-ATPase domain"/>
    <property type="match status" value="1"/>
</dbReference>
<feature type="region of interest" description="Disordered" evidence="11">
    <location>
        <begin position="27"/>
        <end position="50"/>
    </location>
</feature>
<proteinExistence type="predicted"/>
<evidence type="ECO:0000256" key="9">
    <source>
        <dbReference type="ARBA" id="ARBA00023242"/>
    </source>
</evidence>
<dbReference type="InterPro" id="IPR013083">
    <property type="entry name" value="Znf_RING/FYVE/PHD"/>
</dbReference>
<dbReference type="SUPFAM" id="SSF57903">
    <property type="entry name" value="FYVE/PHD zinc finger"/>
    <property type="match status" value="1"/>
</dbReference>
<reference evidence="15 16" key="1">
    <citation type="submission" date="2024-02" db="EMBL/GenBank/DDBJ databases">
        <authorList>
            <person name="Vignale AGUSTIN F."/>
            <person name="Sosa J E."/>
            <person name="Modenutti C."/>
        </authorList>
    </citation>
    <scope>NUCLEOTIDE SEQUENCE [LARGE SCALE GENOMIC DNA]</scope>
</reference>
<organism evidence="15 16">
    <name type="scientific">Ilex paraguariensis</name>
    <name type="common">yerba mate</name>
    <dbReference type="NCBI Taxonomy" id="185542"/>
    <lineage>
        <taxon>Eukaryota</taxon>
        <taxon>Viridiplantae</taxon>
        <taxon>Streptophyta</taxon>
        <taxon>Embryophyta</taxon>
        <taxon>Tracheophyta</taxon>
        <taxon>Spermatophyta</taxon>
        <taxon>Magnoliopsida</taxon>
        <taxon>eudicotyledons</taxon>
        <taxon>Gunneridae</taxon>
        <taxon>Pentapetalae</taxon>
        <taxon>asterids</taxon>
        <taxon>campanulids</taxon>
        <taxon>Aquifoliales</taxon>
        <taxon>Aquifoliaceae</taxon>
        <taxon>Ilex</taxon>
    </lineage>
</organism>
<feature type="domain" description="Chromo" evidence="12">
    <location>
        <begin position="196"/>
        <end position="277"/>
    </location>
</feature>
<evidence type="ECO:0000256" key="8">
    <source>
        <dbReference type="ARBA" id="ARBA00022840"/>
    </source>
</evidence>
<keyword evidence="16" id="KW-1185">Reference proteome</keyword>
<feature type="domain" description="Helicase C-terminal" evidence="14">
    <location>
        <begin position="610"/>
        <end position="772"/>
    </location>
</feature>
<dbReference type="EMBL" id="CAUOFW020004347">
    <property type="protein sequence ID" value="CAK9165204.1"/>
    <property type="molecule type" value="Genomic_DNA"/>
</dbReference>
<evidence type="ECO:0000259" key="13">
    <source>
        <dbReference type="PROSITE" id="PS50016"/>
    </source>
</evidence>
<dbReference type="GO" id="GO:0005634">
    <property type="term" value="C:nucleus"/>
    <property type="evidence" value="ECO:0007669"/>
    <property type="project" value="UniProtKB-SubCell"/>
</dbReference>
<dbReference type="InterPro" id="IPR016197">
    <property type="entry name" value="Chromo-like_dom_sf"/>
</dbReference>
<dbReference type="PANTHER" id="PTHR45623:SF13">
    <property type="entry name" value="HELICASE PROTEIN MOM1"/>
    <property type="match status" value="1"/>
</dbReference>
<evidence type="ECO:0000256" key="10">
    <source>
        <dbReference type="PROSITE-ProRule" id="PRU00146"/>
    </source>
</evidence>
<dbReference type="InterPro" id="IPR027417">
    <property type="entry name" value="P-loop_NTPase"/>
</dbReference>
<evidence type="ECO:0000256" key="7">
    <source>
        <dbReference type="ARBA" id="ARBA00022833"/>
    </source>
</evidence>
<evidence type="ECO:0000259" key="12">
    <source>
        <dbReference type="PROSITE" id="PS50013"/>
    </source>
</evidence>
<evidence type="ECO:0000313" key="16">
    <source>
        <dbReference type="Proteomes" id="UP001642360"/>
    </source>
</evidence>
<dbReference type="Pfam" id="PF00385">
    <property type="entry name" value="Chromo"/>
    <property type="match status" value="1"/>
</dbReference>
<dbReference type="Pfam" id="PF00176">
    <property type="entry name" value="SNF2-rel_dom"/>
    <property type="match status" value="1"/>
</dbReference>
<dbReference type="GO" id="GO:0008270">
    <property type="term" value="F:zinc ion binding"/>
    <property type="evidence" value="ECO:0007669"/>
    <property type="project" value="UniProtKB-KW"/>
</dbReference>
<dbReference type="SUPFAM" id="SSF54160">
    <property type="entry name" value="Chromo domain-like"/>
    <property type="match status" value="2"/>
</dbReference>
<evidence type="ECO:0000256" key="6">
    <source>
        <dbReference type="ARBA" id="ARBA00022801"/>
    </source>
</evidence>